<dbReference type="GO" id="GO:0005891">
    <property type="term" value="C:voltage-gated calcium channel complex"/>
    <property type="evidence" value="ECO:0007669"/>
    <property type="project" value="TreeGrafter"/>
</dbReference>
<name>A0A812T1Q8_9DINO</name>
<evidence type="ECO:0000313" key="17">
    <source>
        <dbReference type="EMBL" id="CAE7506213.1"/>
    </source>
</evidence>
<keyword evidence="9 15" id="KW-1133">Transmembrane helix</keyword>
<proteinExistence type="predicted"/>
<evidence type="ECO:0000256" key="11">
    <source>
        <dbReference type="ARBA" id="ARBA00023136"/>
    </source>
</evidence>
<feature type="transmembrane region" description="Helical" evidence="15">
    <location>
        <begin position="359"/>
        <end position="381"/>
    </location>
</feature>
<sequence>MEEAAPKVLAHVEEVLQGHQEQLLAHMDSWLQSLEVRLEQGTAQVPRSMPTYNDLPVGHLYSEGSQGKRRPPARLSKAPSMNSYDRARQAHTRVVEESEKIQIQLRESRSKTLHVCQRYAQWIVDSQSCNLFFGFAVVTNSLLLGFHLEWQAVTRDFSSGVSVFTTLHTMYSLLFTVEVCLRLTADGFWKYVWESSDWAWNWLDIFVVLSSWVELASELFHHGQSSTSTNSNLRILRLLRIGKLVRVVRVVRVVKFFRSLRTLVQSLLGTMKALFWAMLLLALIIYIFSILFTDAVIDHVRDLQVEKLNNTELEESFGTLYDSYLTLFRSISNGVTWGEPADALESIPEGTIWVQLFQFYIAFCSFAVLNVMTGVFCNSAIKAAERDHEMLVMSLVQSRRELKDQVATLFHRIDQRGLGQVTIEDFERHFDDDAVIAFFESLEIGAMDAWTLFSSLDMDGDHTISVEEFTERCVKLHGPARSADLYALRHITDKHSEQLYQIEDFQQRCHKRLDQLSRAMLVQHDEDVHENNEEVVKQNWL</sequence>
<evidence type="ECO:0000256" key="4">
    <source>
        <dbReference type="ARBA" id="ARBA00022568"/>
    </source>
</evidence>
<dbReference type="Pfam" id="PF00520">
    <property type="entry name" value="Ion_trans"/>
    <property type="match status" value="1"/>
</dbReference>
<evidence type="ECO:0000256" key="7">
    <source>
        <dbReference type="ARBA" id="ARBA00022837"/>
    </source>
</evidence>
<evidence type="ECO:0000256" key="3">
    <source>
        <dbReference type="ARBA" id="ARBA00022553"/>
    </source>
</evidence>
<dbReference type="Gene3D" id="1.10.287.70">
    <property type="match status" value="1"/>
</dbReference>
<keyword evidence="18" id="KW-1185">Reference proteome</keyword>
<evidence type="ECO:0000256" key="6">
    <source>
        <dbReference type="ARBA" id="ARBA00022692"/>
    </source>
</evidence>
<evidence type="ECO:0000256" key="12">
    <source>
        <dbReference type="ARBA" id="ARBA00023180"/>
    </source>
</evidence>
<evidence type="ECO:0000256" key="13">
    <source>
        <dbReference type="ARBA" id="ARBA00023303"/>
    </source>
</evidence>
<dbReference type="PANTHER" id="PTHR45628:SF7">
    <property type="entry name" value="VOLTAGE-DEPENDENT CALCIUM CHANNEL TYPE A SUBUNIT ALPHA-1"/>
    <property type="match status" value="1"/>
</dbReference>
<dbReference type="AlphaFoldDB" id="A0A812T1Q8"/>
<dbReference type="PROSITE" id="PS00018">
    <property type="entry name" value="EF_HAND_1"/>
    <property type="match status" value="1"/>
</dbReference>
<comment type="subcellular location">
    <subcellularLocation>
        <location evidence="1">Membrane</location>
        <topology evidence="1">Multi-pass membrane protein</topology>
    </subcellularLocation>
</comment>
<dbReference type="Proteomes" id="UP000604046">
    <property type="component" value="Unassembled WGS sequence"/>
</dbReference>
<dbReference type="InterPro" id="IPR027359">
    <property type="entry name" value="Volt_channel_dom_sf"/>
</dbReference>
<dbReference type="Gene3D" id="1.20.120.350">
    <property type="entry name" value="Voltage-gated potassium channels. Chain C"/>
    <property type="match status" value="1"/>
</dbReference>
<dbReference type="Gene3D" id="1.10.238.10">
    <property type="entry name" value="EF-hand"/>
    <property type="match status" value="1"/>
</dbReference>
<comment type="caution">
    <text evidence="17">The sequence shown here is derived from an EMBL/GenBank/DDBJ whole genome shotgun (WGS) entry which is preliminary data.</text>
</comment>
<accession>A0A812T1Q8</accession>
<keyword evidence="6 15" id="KW-0812">Transmembrane</keyword>
<dbReference type="PROSITE" id="PS50222">
    <property type="entry name" value="EF_HAND_2"/>
    <property type="match status" value="1"/>
</dbReference>
<dbReference type="GO" id="GO:0005509">
    <property type="term" value="F:calcium ion binding"/>
    <property type="evidence" value="ECO:0007669"/>
    <property type="project" value="InterPro"/>
</dbReference>
<dbReference type="PANTHER" id="PTHR45628">
    <property type="entry name" value="VOLTAGE-DEPENDENT CALCIUM CHANNEL TYPE A SUBUNIT ALPHA-1"/>
    <property type="match status" value="1"/>
</dbReference>
<keyword evidence="13" id="KW-0407">Ion channel</keyword>
<evidence type="ECO:0000256" key="15">
    <source>
        <dbReference type="SAM" id="Phobius"/>
    </source>
</evidence>
<keyword evidence="3" id="KW-0597">Phosphoprotein</keyword>
<feature type="transmembrane region" description="Helical" evidence="15">
    <location>
        <begin position="273"/>
        <end position="292"/>
    </location>
</feature>
<organism evidence="17 18">
    <name type="scientific">Symbiodinium natans</name>
    <dbReference type="NCBI Taxonomy" id="878477"/>
    <lineage>
        <taxon>Eukaryota</taxon>
        <taxon>Sar</taxon>
        <taxon>Alveolata</taxon>
        <taxon>Dinophyceae</taxon>
        <taxon>Suessiales</taxon>
        <taxon>Symbiodiniaceae</taxon>
        <taxon>Symbiodinium</taxon>
    </lineage>
</organism>
<keyword evidence="7" id="KW-0106">Calcium</keyword>
<evidence type="ECO:0000256" key="14">
    <source>
        <dbReference type="SAM" id="MobiDB-lite"/>
    </source>
</evidence>
<evidence type="ECO:0000256" key="8">
    <source>
        <dbReference type="ARBA" id="ARBA00022882"/>
    </source>
</evidence>
<evidence type="ECO:0000256" key="2">
    <source>
        <dbReference type="ARBA" id="ARBA00022448"/>
    </source>
</evidence>
<dbReference type="InterPro" id="IPR018247">
    <property type="entry name" value="EF_Hand_1_Ca_BS"/>
</dbReference>
<evidence type="ECO:0000256" key="9">
    <source>
        <dbReference type="ARBA" id="ARBA00022989"/>
    </source>
</evidence>
<feature type="region of interest" description="Disordered" evidence="14">
    <location>
        <begin position="60"/>
        <end position="82"/>
    </location>
</feature>
<evidence type="ECO:0000256" key="5">
    <source>
        <dbReference type="ARBA" id="ARBA00022673"/>
    </source>
</evidence>
<dbReference type="SUPFAM" id="SSF81324">
    <property type="entry name" value="Voltage-gated potassium channels"/>
    <property type="match status" value="1"/>
</dbReference>
<keyword evidence="5" id="KW-0107">Calcium channel</keyword>
<dbReference type="InterPro" id="IPR002048">
    <property type="entry name" value="EF_hand_dom"/>
</dbReference>
<evidence type="ECO:0000313" key="18">
    <source>
        <dbReference type="Proteomes" id="UP000604046"/>
    </source>
</evidence>
<keyword evidence="10" id="KW-0406">Ion transport</keyword>
<feature type="domain" description="EF-hand" evidence="16">
    <location>
        <begin position="444"/>
        <end position="479"/>
    </location>
</feature>
<dbReference type="GO" id="GO:0008331">
    <property type="term" value="F:high voltage-gated calcium channel activity"/>
    <property type="evidence" value="ECO:0007669"/>
    <property type="project" value="TreeGrafter"/>
</dbReference>
<evidence type="ECO:0000256" key="1">
    <source>
        <dbReference type="ARBA" id="ARBA00004141"/>
    </source>
</evidence>
<dbReference type="SUPFAM" id="SSF47473">
    <property type="entry name" value="EF-hand"/>
    <property type="match status" value="1"/>
</dbReference>
<dbReference type="OrthoDB" id="416585at2759"/>
<dbReference type="EMBL" id="CAJNDS010002513">
    <property type="protein sequence ID" value="CAE7506213.1"/>
    <property type="molecule type" value="Genomic_DNA"/>
</dbReference>
<feature type="transmembrane region" description="Helical" evidence="15">
    <location>
        <begin position="128"/>
        <end position="148"/>
    </location>
</feature>
<keyword evidence="12" id="KW-0325">Glycoprotein</keyword>
<keyword evidence="8" id="KW-0851">Voltage-gated channel</keyword>
<keyword evidence="4" id="KW-0109">Calcium transport</keyword>
<keyword evidence="11 15" id="KW-0472">Membrane</keyword>
<dbReference type="InterPro" id="IPR050599">
    <property type="entry name" value="VDCC_alpha-1_subunit"/>
</dbReference>
<protein>
    <submittedName>
        <fullName evidence="17">CAC protein</fullName>
    </submittedName>
</protein>
<dbReference type="GO" id="GO:0098703">
    <property type="term" value="P:calcium ion import across plasma membrane"/>
    <property type="evidence" value="ECO:0007669"/>
    <property type="project" value="TreeGrafter"/>
</dbReference>
<dbReference type="InterPro" id="IPR005821">
    <property type="entry name" value="Ion_trans_dom"/>
</dbReference>
<gene>
    <name evidence="17" type="primary">CAC</name>
    <name evidence="17" type="ORF">SNAT2548_LOCUS28353</name>
</gene>
<keyword evidence="2" id="KW-0813">Transport</keyword>
<dbReference type="InterPro" id="IPR011992">
    <property type="entry name" value="EF-hand-dom_pair"/>
</dbReference>
<evidence type="ECO:0000256" key="10">
    <source>
        <dbReference type="ARBA" id="ARBA00023065"/>
    </source>
</evidence>
<feature type="transmembrane region" description="Helical" evidence="15">
    <location>
        <begin position="160"/>
        <end position="181"/>
    </location>
</feature>
<reference evidence="17" key="1">
    <citation type="submission" date="2021-02" db="EMBL/GenBank/DDBJ databases">
        <authorList>
            <person name="Dougan E. K."/>
            <person name="Rhodes N."/>
            <person name="Thang M."/>
            <person name="Chan C."/>
        </authorList>
    </citation>
    <scope>NUCLEOTIDE SEQUENCE</scope>
</reference>
<evidence type="ECO:0000259" key="16">
    <source>
        <dbReference type="PROSITE" id="PS50222"/>
    </source>
</evidence>